<gene>
    <name evidence="1" type="ORF">Ddye_004943</name>
</gene>
<dbReference type="AlphaFoldDB" id="A0AAD9XF68"/>
<comment type="caution">
    <text evidence="1">The sequence shown here is derived from an EMBL/GenBank/DDBJ whole genome shotgun (WGS) entry which is preliminary data.</text>
</comment>
<reference evidence="1" key="1">
    <citation type="journal article" date="2023" name="Plant J.">
        <title>Genome sequences and population genomics provide insights into the demographic history, inbreeding, and mutation load of two 'living fossil' tree species of Dipteronia.</title>
        <authorList>
            <person name="Feng Y."/>
            <person name="Comes H.P."/>
            <person name="Chen J."/>
            <person name="Zhu S."/>
            <person name="Lu R."/>
            <person name="Zhang X."/>
            <person name="Li P."/>
            <person name="Qiu J."/>
            <person name="Olsen K.M."/>
            <person name="Qiu Y."/>
        </authorList>
    </citation>
    <scope>NUCLEOTIDE SEQUENCE</scope>
    <source>
        <strain evidence="1">KIB01</strain>
    </source>
</reference>
<evidence type="ECO:0000313" key="2">
    <source>
        <dbReference type="Proteomes" id="UP001280121"/>
    </source>
</evidence>
<proteinExistence type="predicted"/>
<organism evidence="1 2">
    <name type="scientific">Dipteronia dyeriana</name>
    <dbReference type="NCBI Taxonomy" id="168575"/>
    <lineage>
        <taxon>Eukaryota</taxon>
        <taxon>Viridiplantae</taxon>
        <taxon>Streptophyta</taxon>
        <taxon>Embryophyta</taxon>
        <taxon>Tracheophyta</taxon>
        <taxon>Spermatophyta</taxon>
        <taxon>Magnoliopsida</taxon>
        <taxon>eudicotyledons</taxon>
        <taxon>Gunneridae</taxon>
        <taxon>Pentapetalae</taxon>
        <taxon>rosids</taxon>
        <taxon>malvids</taxon>
        <taxon>Sapindales</taxon>
        <taxon>Sapindaceae</taxon>
        <taxon>Hippocastanoideae</taxon>
        <taxon>Acereae</taxon>
        <taxon>Dipteronia</taxon>
    </lineage>
</organism>
<name>A0AAD9XF68_9ROSI</name>
<sequence>MSTTTSDIFGVKIEKNPPPSKLAHLGVTSWPKVVPVSVDPEEGIKYYGKQIKCELQCSTRDSRSESKYRIRYFSCELCACGLGTSSSTYCGYNDSGH</sequence>
<keyword evidence="2" id="KW-1185">Reference proteome</keyword>
<accession>A0AAD9XF68</accession>
<protein>
    <submittedName>
        <fullName evidence="1">Uncharacterized protein</fullName>
    </submittedName>
</protein>
<evidence type="ECO:0000313" key="1">
    <source>
        <dbReference type="EMBL" id="KAK2658410.1"/>
    </source>
</evidence>
<dbReference type="Proteomes" id="UP001280121">
    <property type="component" value="Unassembled WGS sequence"/>
</dbReference>
<dbReference type="EMBL" id="JANJYI010000002">
    <property type="protein sequence ID" value="KAK2658410.1"/>
    <property type="molecule type" value="Genomic_DNA"/>
</dbReference>